<dbReference type="PANTHER" id="PTHR10972">
    <property type="entry name" value="OXYSTEROL-BINDING PROTEIN-RELATED"/>
    <property type="match status" value="1"/>
</dbReference>
<evidence type="ECO:0000259" key="6">
    <source>
        <dbReference type="PROSITE" id="PS50003"/>
    </source>
</evidence>
<dbReference type="SUPFAM" id="SSF50729">
    <property type="entry name" value="PH domain-like"/>
    <property type="match status" value="1"/>
</dbReference>
<dbReference type="SUPFAM" id="SSF101576">
    <property type="entry name" value="Supernatant protein factor (SPF), C-terminal domain"/>
    <property type="match status" value="1"/>
</dbReference>
<accession>A0A507BT27</accession>
<dbReference type="GeneID" id="42007160"/>
<dbReference type="FunFam" id="2.40.160.120:FF:000001">
    <property type="entry name" value="Oxysterol-binding protein"/>
    <property type="match status" value="1"/>
</dbReference>
<name>A0A507BT27_9FUNG</name>
<feature type="domain" description="GOLD" evidence="7">
    <location>
        <begin position="1"/>
        <end position="212"/>
    </location>
</feature>
<sequence>MQEVSIKARAVFEHQIVITRPGQELYWNFKTVKHNVSFGLFLKRGSTTDLGKLTLVSGDQHDIGKSYQVGGSGSSNDHNNTAAAASITPSSILTDSSTSLHRQPQAAVAHSSYQQHNNSPPPSPSRFKPLAKSHSFSAGSAESPARPRTPKRQNSKVMNPEMMELIAVRLVESGRHTIRGSYLVTEPGTYILLFDNSFSINTSKKLLFFVALRDAVLPIRVAADENLEGWLLKKGNKRLQGYSRRWVRIQSDGMLSYSKKPGSLNHGTVDLARCAVRLDHDHLLIDIDSGSSLYHFKSLSQDEFSTWVAAIQKCLPQKHPSNLGGLSGGAAGGSDTRGLGLASNESLYQANGIGGSSTPPEETNIEGWKRRMDATLEEITVNMKAVELLLMSDKGAKHQDAANTLTSTLKATEESIVSLKRDAAAVVTQYQCSKTRIVQLESALQAALRDNNELRDNLGIPPMSPTLSPVQRATDGDDERTDLLGEPAPSIREDVFFDAEDQAGITGAASESDEDELYEVLDDDDEDESEEEQEKQRPDGSVQGGLDAKNLGLWGSDASMVQRRRVLPAPPVSLQNLSVFGILKNNVGKDLSTISMPVAFNEPINLLQHLAEELEYCELLDRASSTPNPVDRLVLITAFAISSVAYSANKARRKPFNPLLGETYECVRPDKGFRFISEKVSHHPAIMACHAESPKYEFTQDSLVKTKFWGKSVELVTTGAISLLLKEFGERYSWGKPNSCIRNVFSTTGRYTEHYGSITVTNHKTGHYVDLKFKEASMFGAGQNEISGTVYDASGRVVTCIGGRWDENLYKFDPSSPNVVEIVWRLNPFPHDSANNYGFTQFAIELNELTPDLKGVIPHTDTRYRPDQLLYEAGRAEEADKEKERLEQKQREWRKLSTTDANGSHVYKPEWFDAVEDEETGETVYKFNGRYWQERGQFRKIRELW</sequence>
<comment type="caution">
    <text evidence="8">The sequence shown here is derived from an EMBL/GenBank/DDBJ whole genome shotgun (WGS) entry which is preliminary data.</text>
</comment>
<dbReference type="STRING" id="1806994.A0A507BT27"/>
<organism evidence="8 9">
    <name type="scientific">Synchytrium microbalum</name>
    <dbReference type="NCBI Taxonomy" id="1806994"/>
    <lineage>
        <taxon>Eukaryota</taxon>
        <taxon>Fungi</taxon>
        <taxon>Fungi incertae sedis</taxon>
        <taxon>Chytridiomycota</taxon>
        <taxon>Chytridiomycota incertae sedis</taxon>
        <taxon>Chytridiomycetes</taxon>
        <taxon>Synchytriales</taxon>
        <taxon>Synchytriaceae</taxon>
        <taxon>Synchytrium</taxon>
    </lineage>
</organism>
<dbReference type="InterPro" id="IPR000648">
    <property type="entry name" value="Oxysterol-bd"/>
</dbReference>
<feature type="region of interest" description="Disordered" evidence="5">
    <location>
        <begin position="875"/>
        <end position="894"/>
    </location>
</feature>
<dbReference type="RefSeq" id="XP_031022165.1">
    <property type="nucleotide sequence ID" value="XM_031171863.1"/>
</dbReference>
<proteinExistence type="inferred from homology"/>
<dbReference type="Gene3D" id="2.60.120.680">
    <property type="entry name" value="GOLD domain"/>
    <property type="match status" value="1"/>
</dbReference>
<dbReference type="AlphaFoldDB" id="A0A507BT27"/>
<feature type="region of interest" description="Disordered" evidence="5">
    <location>
        <begin position="94"/>
        <end position="159"/>
    </location>
</feature>
<keyword evidence="2" id="KW-0813">Transport</keyword>
<dbReference type="InterPro" id="IPR011993">
    <property type="entry name" value="PH-like_dom_sf"/>
</dbReference>
<evidence type="ECO:0000256" key="1">
    <source>
        <dbReference type="ARBA" id="ARBA00008842"/>
    </source>
</evidence>
<dbReference type="GO" id="GO:0032934">
    <property type="term" value="F:sterol binding"/>
    <property type="evidence" value="ECO:0007669"/>
    <property type="project" value="TreeGrafter"/>
</dbReference>
<dbReference type="GO" id="GO:0120009">
    <property type="term" value="P:intermembrane lipid transfer"/>
    <property type="evidence" value="ECO:0007669"/>
    <property type="project" value="UniProtKB-ARBA"/>
</dbReference>
<dbReference type="GO" id="GO:0097038">
    <property type="term" value="C:perinuclear endoplasmic reticulum"/>
    <property type="evidence" value="ECO:0007669"/>
    <property type="project" value="TreeGrafter"/>
</dbReference>
<dbReference type="Pfam" id="PF01237">
    <property type="entry name" value="Oxysterol_BP"/>
    <property type="match status" value="1"/>
</dbReference>
<dbReference type="OrthoDB" id="1854502at2759"/>
<evidence type="ECO:0000313" key="8">
    <source>
        <dbReference type="EMBL" id="TPX30518.1"/>
    </source>
</evidence>
<feature type="compositionally biased region" description="Acidic residues" evidence="5">
    <location>
        <begin position="511"/>
        <end position="533"/>
    </location>
</feature>
<keyword evidence="4" id="KW-0446">Lipid-binding</keyword>
<dbReference type="GO" id="GO:0035621">
    <property type="term" value="P:ER to Golgi ceramide transport"/>
    <property type="evidence" value="ECO:0007669"/>
    <property type="project" value="TreeGrafter"/>
</dbReference>
<dbReference type="Gene3D" id="2.40.160.120">
    <property type="match status" value="1"/>
</dbReference>
<dbReference type="InterPro" id="IPR041680">
    <property type="entry name" value="PH_8"/>
</dbReference>
<evidence type="ECO:0000256" key="4">
    <source>
        <dbReference type="ARBA" id="ARBA00023121"/>
    </source>
</evidence>
<evidence type="ECO:0000259" key="7">
    <source>
        <dbReference type="PROSITE" id="PS50866"/>
    </source>
</evidence>
<dbReference type="Proteomes" id="UP000319731">
    <property type="component" value="Unassembled WGS sequence"/>
</dbReference>
<dbReference type="GO" id="GO:0030011">
    <property type="term" value="P:maintenance of cell polarity"/>
    <property type="evidence" value="ECO:0007669"/>
    <property type="project" value="TreeGrafter"/>
</dbReference>
<keyword evidence="9" id="KW-1185">Reference proteome</keyword>
<dbReference type="GO" id="GO:0032541">
    <property type="term" value="C:cortical endoplasmic reticulum"/>
    <property type="evidence" value="ECO:0007669"/>
    <property type="project" value="TreeGrafter"/>
</dbReference>
<comment type="similarity">
    <text evidence="1">Belongs to the OSBP family.</text>
</comment>
<dbReference type="GO" id="GO:0034727">
    <property type="term" value="P:piecemeal microautophagy of the nucleus"/>
    <property type="evidence" value="ECO:0007669"/>
    <property type="project" value="TreeGrafter"/>
</dbReference>
<dbReference type="GO" id="GO:0006897">
    <property type="term" value="P:endocytosis"/>
    <property type="evidence" value="ECO:0007669"/>
    <property type="project" value="TreeGrafter"/>
</dbReference>
<evidence type="ECO:0000313" key="9">
    <source>
        <dbReference type="Proteomes" id="UP000319731"/>
    </source>
</evidence>
<evidence type="ECO:0008006" key="10">
    <source>
        <dbReference type="Google" id="ProtNLM"/>
    </source>
</evidence>
<dbReference type="GO" id="GO:0006887">
    <property type="term" value="P:exocytosis"/>
    <property type="evidence" value="ECO:0007669"/>
    <property type="project" value="TreeGrafter"/>
</dbReference>
<dbReference type="InterPro" id="IPR036598">
    <property type="entry name" value="GOLD_dom_sf"/>
</dbReference>
<gene>
    <name evidence="8" type="ORF">SmJEL517_g05937</name>
</gene>
<dbReference type="InterPro" id="IPR009038">
    <property type="entry name" value="GOLD_dom"/>
</dbReference>
<dbReference type="PANTHER" id="PTHR10972:SF203">
    <property type="entry name" value="OXYSTEROL-BINDING PROTEIN HOMOLOG 3"/>
    <property type="match status" value="1"/>
</dbReference>
<evidence type="ECO:0000256" key="5">
    <source>
        <dbReference type="SAM" id="MobiDB-lite"/>
    </source>
</evidence>
<dbReference type="PROSITE" id="PS50866">
    <property type="entry name" value="GOLD"/>
    <property type="match status" value="1"/>
</dbReference>
<dbReference type="Pfam" id="PF15409">
    <property type="entry name" value="PH_8"/>
    <property type="match status" value="1"/>
</dbReference>
<feature type="region of interest" description="Disordered" evidence="5">
    <location>
        <begin position="455"/>
        <end position="548"/>
    </location>
</feature>
<protein>
    <recommendedName>
        <fullName evidence="10">PH domain-containing protein</fullName>
    </recommendedName>
</protein>
<dbReference type="InterPro" id="IPR001849">
    <property type="entry name" value="PH_domain"/>
</dbReference>
<dbReference type="InterPro" id="IPR037239">
    <property type="entry name" value="OSBP_sf"/>
</dbReference>
<evidence type="ECO:0000256" key="3">
    <source>
        <dbReference type="ARBA" id="ARBA00023055"/>
    </source>
</evidence>
<dbReference type="GO" id="GO:0005829">
    <property type="term" value="C:cytosol"/>
    <property type="evidence" value="ECO:0007669"/>
    <property type="project" value="TreeGrafter"/>
</dbReference>
<dbReference type="PROSITE" id="PS50003">
    <property type="entry name" value="PH_DOMAIN"/>
    <property type="match status" value="1"/>
</dbReference>
<dbReference type="SUPFAM" id="SSF144000">
    <property type="entry name" value="Oxysterol-binding protein-like"/>
    <property type="match status" value="1"/>
</dbReference>
<reference evidence="8 9" key="1">
    <citation type="journal article" date="2019" name="Sci. Rep.">
        <title>Comparative genomics of chytrid fungi reveal insights into the obligate biotrophic and pathogenic lifestyle of Synchytrium endobioticum.</title>
        <authorList>
            <person name="van de Vossenberg B.T.L.H."/>
            <person name="Warris S."/>
            <person name="Nguyen H.D.T."/>
            <person name="van Gent-Pelzer M.P.E."/>
            <person name="Joly D.L."/>
            <person name="van de Geest H.C."/>
            <person name="Bonants P.J.M."/>
            <person name="Smith D.S."/>
            <person name="Levesque C.A."/>
            <person name="van der Lee T.A.J."/>
        </authorList>
    </citation>
    <scope>NUCLEOTIDE SEQUENCE [LARGE SCALE GENOMIC DNA]</scope>
    <source>
        <strain evidence="8 9">JEL517</strain>
    </source>
</reference>
<dbReference type="EMBL" id="QEAO01000066">
    <property type="protein sequence ID" value="TPX30518.1"/>
    <property type="molecule type" value="Genomic_DNA"/>
</dbReference>
<dbReference type="Gene3D" id="2.30.29.30">
    <property type="entry name" value="Pleckstrin-homology domain (PH domain)/Phosphotyrosine-binding domain (PTB)"/>
    <property type="match status" value="1"/>
</dbReference>
<evidence type="ECO:0000256" key="2">
    <source>
        <dbReference type="ARBA" id="ARBA00022448"/>
    </source>
</evidence>
<dbReference type="GO" id="GO:0005886">
    <property type="term" value="C:plasma membrane"/>
    <property type="evidence" value="ECO:0007669"/>
    <property type="project" value="TreeGrafter"/>
</dbReference>
<feature type="domain" description="PH" evidence="6">
    <location>
        <begin position="224"/>
        <end position="316"/>
    </location>
</feature>
<keyword evidence="3" id="KW-0445">Lipid transport</keyword>
<dbReference type="SMART" id="SM00233">
    <property type="entry name" value="PH"/>
    <property type="match status" value="1"/>
</dbReference>